<dbReference type="InterPro" id="IPR000667">
    <property type="entry name" value="Peptidase_S13"/>
</dbReference>
<dbReference type="Gene3D" id="3.40.710.10">
    <property type="entry name" value="DD-peptidase/beta-lactamase superfamily"/>
    <property type="match status" value="2"/>
</dbReference>
<accession>A0A1I5XDB5</accession>
<organism evidence="3 4">
    <name type="scientific">Pseudarcicella hirudinis</name>
    <dbReference type="NCBI Taxonomy" id="1079859"/>
    <lineage>
        <taxon>Bacteria</taxon>
        <taxon>Pseudomonadati</taxon>
        <taxon>Bacteroidota</taxon>
        <taxon>Cytophagia</taxon>
        <taxon>Cytophagales</taxon>
        <taxon>Flectobacillaceae</taxon>
        <taxon>Pseudarcicella</taxon>
    </lineage>
</organism>
<dbReference type="GO" id="GO:0004185">
    <property type="term" value="F:serine-type carboxypeptidase activity"/>
    <property type="evidence" value="ECO:0007669"/>
    <property type="project" value="InterPro"/>
</dbReference>
<comment type="similarity">
    <text evidence="1">Belongs to the peptidase S13 family.</text>
</comment>
<keyword evidence="2" id="KW-0378">Hydrolase</keyword>
<dbReference type="GO" id="GO:0006508">
    <property type="term" value="P:proteolysis"/>
    <property type="evidence" value="ECO:0007669"/>
    <property type="project" value="InterPro"/>
</dbReference>
<dbReference type="STRING" id="1079859.SAMN04515674_11480"/>
<evidence type="ECO:0000313" key="4">
    <source>
        <dbReference type="Proteomes" id="UP000199306"/>
    </source>
</evidence>
<keyword evidence="4" id="KW-1185">Reference proteome</keyword>
<evidence type="ECO:0000256" key="1">
    <source>
        <dbReference type="ARBA" id="ARBA00006096"/>
    </source>
</evidence>
<reference evidence="3 4" key="1">
    <citation type="submission" date="2016-10" db="EMBL/GenBank/DDBJ databases">
        <authorList>
            <person name="de Groot N.N."/>
        </authorList>
    </citation>
    <scope>NUCLEOTIDE SEQUENCE [LARGE SCALE GENOMIC DNA]</scope>
    <source>
        <strain evidence="4">E92,LMG 26720,CCM 7988</strain>
    </source>
</reference>
<dbReference type="AlphaFoldDB" id="A0A1I5XDB5"/>
<dbReference type="PANTHER" id="PTHR30023:SF0">
    <property type="entry name" value="PENICILLIN-SENSITIVE CARBOXYPEPTIDASE A"/>
    <property type="match status" value="1"/>
</dbReference>
<dbReference type="RefSeq" id="WP_092018952.1">
    <property type="nucleotide sequence ID" value="NZ_FOXH01000014.1"/>
</dbReference>
<dbReference type="EMBL" id="FOXH01000014">
    <property type="protein sequence ID" value="SFQ29975.1"/>
    <property type="molecule type" value="Genomic_DNA"/>
</dbReference>
<dbReference type="OrthoDB" id="9802627at2"/>
<sequence length="433" mass="49078">MNFRKFLKLLLVFAIVGLQFSCSTQRKLVKALQSDKVFSQNHTGVMLYDIAEKKNVLEYNAERYFMPASNAKLVTFYIALKTLPDSIPALRYVVKNDSLIFCGTGDPAGLHPDLKNTKVYDFLKSRQEKLFYTEDSFTGSSFGEGWAWDDYNDYYSTEISPLPLYSNIVRFSGKPDKNLLIEPGFFKDKTYSWSHGKDFEVKRDVGSNLFSFPNTPAKAGFVQDVPFKTSSDLTTALLKDTLRKEVSLINYTLDNQAKTVYSLRADSLYKRMLHLSDNFIAEHLILLAANAQGKALNSSEMITVLKKTLLSDLPDAPRWVDGSGLSRYNLFTPRDFVKILEKIHEIVPEERLYDLLPAAGVSGTLKNVGENGGKPFIFAKSGSFSNNYNLSGFLITRSGKTFAFSMMNNNFMKSISEVRKEVIRFLTEVHEKY</sequence>
<dbReference type="Pfam" id="PF02113">
    <property type="entry name" value="Peptidase_S13"/>
    <property type="match status" value="2"/>
</dbReference>
<dbReference type="SUPFAM" id="SSF56601">
    <property type="entry name" value="beta-lactamase/transpeptidase-like"/>
    <property type="match status" value="1"/>
</dbReference>
<dbReference type="PRINTS" id="PR00922">
    <property type="entry name" value="DADACBPTASE3"/>
</dbReference>
<proteinExistence type="inferred from homology"/>
<protein>
    <submittedName>
        <fullName evidence="3">D-alanyl-D-alanine carboxypeptidase / D-alanyl-D-alanine-endopeptidase (Penicillin-binding protein 4)</fullName>
    </submittedName>
</protein>
<name>A0A1I5XDB5_9BACT</name>
<dbReference type="InterPro" id="IPR012338">
    <property type="entry name" value="Beta-lactam/transpept-like"/>
</dbReference>
<gene>
    <name evidence="3" type="ORF">SAMN04515674_11480</name>
</gene>
<dbReference type="Proteomes" id="UP000199306">
    <property type="component" value="Unassembled WGS sequence"/>
</dbReference>
<dbReference type="GO" id="GO:0000270">
    <property type="term" value="P:peptidoglycan metabolic process"/>
    <property type="evidence" value="ECO:0007669"/>
    <property type="project" value="TreeGrafter"/>
</dbReference>
<keyword evidence="3" id="KW-0121">Carboxypeptidase</keyword>
<dbReference type="PANTHER" id="PTHR30023">
    <property type="entry name" value="D-ALANYL-D-ALANINE CARBOXYPEPTIDASE"/>
    <property type="match status" value="1"/>
</dbReference>
<evidence type="ECO:0000313" key="3">
    <source>
        <dbReference type="EMBL" id="SFQ29975.1"/>
    </source>
</evidence>
<evidence type="ECO:0000256" key="2">
    <source>
        <dbReference type="ARBA" id="ARBA00022801"/>
    </source>
</evidence>
<keyword evidence="3" id="KW-0645">Protease</keyword>